<proteinExistence type="predicted"/>
<organism evidence="6 7">
    <name type="scientific">Nocardioides marinisabuli</name>
    <dbReference type="NCBI Taxonomy" id="419476"/>
    <lineage>
        <taxon>Bacteria</taxon>
        <taxon>Bacillati</taxon>
        <taxon>Actinomycetota</taxon>
        <taxon>Actinomycetes</taxon>
        <taxon>Propionibacteriales</taxon>
        <taxon>Nocardioidaceae</taxon>
        <taxon>Nocardioides</taxon>
    </lineage>
</organism>
<dbReference type="PANTHER" id="PTHR37042:SF4">
    <property type="entry name" value="OUTER MEMBRANE PROTEIN RV1973"/>
    <property type="match status" value="1"/>
</dbReference>
<dbReference type="Gene3D" id="1.10.287.110">
    <property type="entry name" value="DnaJ domain"/>
    <property type="match status" value="1"/>
</dbReference>
<comment type="subcellular location">
    <subcellularLocation>
        <location evidence="1">Membrane</location>
    </subcellularLocation>
</comment>
<feature type="transmembrane region" description="Helical" evidence="4">
    <location>
        <begin position="109"/>
        <end position="131"/>
    </location>
</feature>
<dbReference type="PROSITE" id="PS50076">
    <property type="entry name" value="DNAJ_2"/>
    <property type="match status" value="1"/>
</dbReference>
<evidence type="ECO:0000313" key="6">
    <source>
        <dbReference type="EMBL" id="NYD56485.1"/>
    </source>
</evidence>
<dbReference type="CDD" id="cd06257">
    <property type="entry name" value="DnaJ"/>
    <property type="match status" value="1"/>
</dbReference>
<dbReference type="AlphaFoldDB" id="A0A7Y9JPK9"/>
<dbReference type="EMBL" id="JACCBE010000001">
    <property type="protein sequence ID" value="NYD56485.1"/>
    <property type="molecule type" value="Genomic_DNA"/>
</dbReference>
<keyword evidence="4" id="KW-0812">Transmembrane</keyword>
<gene>
    <name evidence="6" type="ORF">BKA08_000723</name>
</gene>
<evidence type="ECO:0000313" key="7">
    <source>
        <dbReference type="Proteomes" id="UP000516957"/>
    </source>
</evidence>
<evidence type="ECO:0000256" key="1">
    <source>
        <dbReference type="ARBA" id="ARBA00004370"/>
    </source>
</evidence>
<evidence type="ECO:0000259" key="5">
    <source>
        <dbReference type="PROSITE" id="PS50076"/>
    </source>
</evidence>
<dbReference type="RefSeq" id="WP_179614383.1">
    <property type="nucleotide sequence ID" value="NZ_CP059163.1"/>
</dbReference>
<dbReference type="GO" id="GO:0016020">
    <property type="term" value="C:membrane"/>
    <property type="evidence" value="ECO:0007669"/>
    <property type="project" value="UniProtKB-SubCell"/>
</dbReference>
<dbReference type="SMART" id="SM00271">
    <property type="entry name" value="DnaJ"/>
    <property type="match status" value="1"/>
</dbReference>
<keyword evidence="4" id="KW-1133">Transmembrane helix</keyword>
<dbReference type="Pfam" id="PF00226">
    <property type="entry name" value="DnaJ"/>
    <property type="match status" value="1"/>
</dbReference>
<accession>A0A7Y9JPK9</accession>
<feature type="compositionally biased region" description="Basic and acidic residues" evidence="3">
    <location>
        <begin position="62"/>
        <end position="71"/>
    </location>
</feature>
<feature type="region of interest" description="Disordered" evidence="3">
    <location>
        <begin position="62"/>
        <end position="100"/>
    </location>
</feature>
<dbReference type="Proteomes" id="UP000516957">
    <property type="component" value="Unassembled WGS sequence"/>
</dbReference>
<dbReference type="SUPFAM" id="SSF46565">
    <property type="entry name" value="Chaperone J-domain"/>
    <property type="match status" value="1"/>
</dbReference>
<protein>
    <submittedName>
        <fullName evidence="6">Mce-associated membrane protein</fullName>
    </submittedName>
</protein>
<evidence type="ECO:0000256" key="2">
    <source>
        <dbReference type="ARBA" id="ARBA00023136"/>
    </source>
</evidence>
<name>A0A7Y9JPK9_9ACTN</name>
<feature type="compositionally biased region" description="Low complexity" evidence="3">
    <location>
        <begin position="77"/>
        <end position="100"/>
    </location>
</feature>
<dbReference type="InterPro" id="IPR001623">
    <property type="entry name" value="DnaJ_domain"/>
</dbReference>
<comment type="caution">
    <text evidence="6">The sequence shown here is derived from an EMBL/GenBank/DDBJ whole genome shotgun (WGS) entry which is preliminary data.</text>
</comment>
<evidence type="ECO:0000256" key="3">
    <source>
        <dbReference type="SAM" id="MobiDB-lite"/>
    </source>
</evidence>
<keyword evidence="7" id="KW-1185">Reference proteome</keyword>
<dbReference type="PRINTS" id="PR00625">
    <property type="entry name" value="JDOMAIN"/>
</dbReference>
<evidence type="ECO:0000256" key="4">
    <source>
        <dbReference type="SAM" id="Phobius"/>
    </source>
</evidence>
<sequence>MSATGASWYDVLGVEPDASTEEVRSAWRSAIADLDPSERRFRLLNQAAEVLLDPARRAEHDAALEAGRSDEPEPEEPVATPTTPATRATPTTPAAAVPPTGSRLPLVPGWALVVLAVLAVLSVSAAVVVWVQPNERVVSAAEGGNEIEESAEQARATAERAVGPVLSYDYRSFEESTAAARSYMTVDYQEDYDQLVAALEPNLEEVQPVVEVEVVDSAVVRTSGDRVDVLLFVNRPTLNKGMDEPVVYKDQVTMRMVREDGTWLVDDLSTTPLQG</sequence>
<dbReference type="PANTHER" id="PTHR37042">
    <property type="entry name" value="OUTER MEMBRANE PROTEIN RV1973"/>
    <property type="match status" value="1"/>
</dbReference>
<dbReference type="InterPro" id="IPR036869">
    <property type="entry name" value="J_dom_sf"/>
</dbReference>
<feature type="domain" description="J" evidence="5">
    <location>
        <begin position="7"/>
        <end position="64"/>
    </location>
</feature>
<reference evidence="6 7" key="1">
    <citation type="submission" date="2020-07" db="EMBL/GenBank/DDBJ databases">
        <title>Sequencing the genomes of 1000 actinobacteria strains.</title>
        <authorList>
            <person name="Klenk H.-P."/>
        </authorList>
    </citation>
    <scope>NUCLEOTIDE SEQUENCE [LARGE SCALE GENOMIC DNA]</scope>
    <source>
        <strain evidence="6 7">DSM 18965</strain>
    </source>
</reference>
<keyword evidence="2 4" id="KW-0472">Membrane</keyword>